<dbReference type="InterPro" id="IPR007895">
    <property type="entry name" value="MASE1"/>
</dbReference>
<evidence type="ECO:0000259" key="7">
    <source>
        <dbReference type="PROSITE" id="PS50883"/>
    </source>
</evidence>
<evidence type="ECO:0000256" key="1">
    <source>
        <dbReference type="ARBA" id="ARBA00004651"/>
    </source>
</evidence>
<feature type="transmembrane region" description="Helical" evidence="6">
    <location>
        <begin position="45"/>
        <end position="64"/>
    </location>
</feature>
<dbReference type="InterPro" id="IPR050706">
    <property type="entry name" value="Cyclic-di-GMP_PDE-like"/>
</dbReference>
<dbReference type="Pfam" id="PF00563">
    <property type="entry name" value="EAL"/>
    <property type="match status" value="1"/>
</dbReference>
<reference evidence="10" key="1">
    <citation type="journal article" date="2019" name="Int. J. Syst. Evol. Microbiol.">
        <title>The Global Catalogue of Microorganisms (GCM) 10K type strain sequencing project: providing services to taxonomists for standard genome sequencing and annotation.</title>
        <authorList>
            <consortium name="The Broad Institute Genomics Platform"/>
            <consortium name="The Broad Institute Genome Sequencing Center for Infectious Disease"/>
            <person name="Wu L."/>
            <person name="Ma J."/>
        </authorList>
    </citation>
    <scope>NUCLEOTIDE SEQUENCE [LARGE SCALE GENOMIC DNA]</scope>
    <source>
        <strain evidence="10">JCM 18204</strain>
    </source>
</reference>
<evidence type="ECO:0000256" key="5">
    <source>
        <dbReference type="ARBA" id="ARBA00023136"/>
    </source>
</evidence>
<sequence length="738" mass="80391">MRRFLIFSAAYFVGAWYAAAFVGVGADVTLLWPPAGIAFAVTLRYGPRWSLIAVLPVLLMHWLLAPVPPIFLPFSLLSNVLGALAGHYACARWKDLDNPLSMRSGFSILLGGMVMSLVSGLIGSSGLVAAQMLDAHDFWPAWAKWGLGDLLGIMTLGPVVLFFTDPAPKHRARHRPIATYASRREKTIWLGCLPASYLAIYLVGIQSSPYAYGLVALPLGVLLWSAIRFEPIWSILGNSATVFVLISLAGLGLAGFPPPHDTLEAAMLLGSMCVFANVPITLMAAMAQQRAANLRALRRATTDEATGLPNRAAFESAMKLAMIRTGRQQGLAYLDLDHLSVINDTTGHAAGDAMLHGIGSLLRAEIGMDGEVFRIGGDEFALLLIGDAMQVREQVDHVRQAIEQYRVGWHGRVLNVTASIGVVPFRAGETGRRDLLSLADTACFTAKELGGNRVCNVDDAHGGPLDRTEAMRWAVRIREALDRGLFELHCQSISPFAGAGTHEPRHIEILLRMRDPASGQLLPPGQFIPAAERFQLGVALDRHVIELALRWFESRPEAAARIGLCAINLTAASMVDESFREFLIARVRRSTLPARKLCFEITETSAARDLSRAQELIMELRALGCAFALDDFGTGFCSFDYLRSLDVDYLKIDGSFIRNLADSELSAAVARSIADIAHVLDKKTIAEQVENEAVLQTLRTLGIDYAQGYFLHRPQPLDDYFRETGDAFAPATAISATG</sequence>
<dbReference type="InterPro" id="IPR035919">
    <property type="entry name" value="EAL_sf"/>
</dbReference>
<evidence type="ECO:0000313" key="10">
    <source>
        <dbReference type="Proteomes" id="UP001499959"/>
    </source>
</evidence>
<dbReference type="SMART" id="SM00267">
    <property type="entry name" value="GGDEF"/>
    <property type="match status" value="1"/>
</dbReference>
<dbReference type="Pfam" id="PF05231">
    <property type="entry name" value="MASE1"/>
    <property type="match status" value="1"/>
</dbReference>
<keyword evidence="3 6" id="KW-0812">Transmembrane</keyword>
<comment type="subcellular location">
    <subcellularLocation>
        <location evidence="1">Cell membrane</location>
        <topology evidence="1">Multi-pass membrane protein</topology>
    </subcellularLocation>
</comment>
<evidence type="ECO:0000256" key="3">
    <source>
        <dbReference type="ARBA" id="ARBA00022692"/>
    </source>
</evidence>
<feature type="domain" description="GGDEF" evidence="8">
    <location>
        <begin position="327"/>
        <end position="459"/>
    </location>
</feature>
<evidence type="ECO:0008006" key="11">
    <source>
        <dbReference type="Google" id="ProtNLM"/>
    </source>
</evidence>
<keyword evidence="5 6" id="KW-0472">Membrane</keyword>
<dbReference type="Proteomes" id="UP001499959">
    <property type="component" value="Unassembled WGS sequence"/>
</dbReference>
<feature type="transmembrane region" description="Helical" evidence="6">
    <location>
        <begin position="70"/>
        <end position="89"/>
    </location>
</feature>
<dbReference type="CDD" id="cd01949">
    <property type="entry name" value="GGDEF"/>
    <property type="match status" value="1"/>
</dbReference>
<dbReference type="InterPro" id="IPR043128">
    <property type="entry name" value="Rev_trsase/Diguanyl_cyclase"/>
</dbReference>
<dbReference type="PROSITE" id="PS50883">
    <property type="entry name" value="EAL"/>
    <property type="match status" value="1"/>
</dbReference>
<evidence type="ECO:0000256" key="4">
    <source>
        <dbReference type="ARBA" id="ARBA00022989"/>
    </source>
</evidence>
<feature type="transmembrane region" description="Helical" evidence="6">
    <location>
        <begin position="187"/>
        <end position="204"/>
    </location>
</feature>
<comment type="caution">
    <text evidence="9">The sequence shown here is derived from an EMBL/GenBank/DDBJ whole genome shotgun (WGS) entry which is preliminary data.</text>
</comment>
<feature type="transmembrane region" description="Helical" evidence="6">
    <location>
        <begin position="109"/>
        <end position="133"/>
    </location>
</feature>
<dbReference type="InterPro" id="IPR000160">
    <property type="entry name" value="GGDEF_dom"/>
</dbReference>
<keyword evidence="4 6" id="KW-1133">Transmembrane helix</keyword>
<dbReference type="SMART" id="SM00052">
    <property type="entry name" value="EAL"/>
    <property type="match status" value="1"/>
</dbReference>
<dbReference type="Pfam" id="PF00990">
    <property type="entry name" value="GGDEF"/>
    <property type="match status" value="1"/>
</dbReference>
<organism evidence="9 10">
    <name type="scientific">Lysobacter hankyongensis</name>
    <dbReference type="NCBI Taxonomy" id="1176535"/>
    <lineage>
        <taxon>Bacteria</taxon>
        <taxon>Pseudomonadati</taxon>
        <taxon>Pseudomonadota</taxon>
        <taxon>Gammaproteobacteria</taxon>
        <taxon>Lysobacterales</taxon>
        <taxon>Lysobacteraceae</taxon>
        <taxon>Lysobacter</taxon>
    </lineage>
</organism>
<feature type="transmembrane region" description="Helical" evidence="6">
    <location>
        <begin position="210"/>
        <end position="227"/>
    </location>
</feature>
<dbReference type="SUPFAM" id="SSF141868">
    <property type="entry name" value="EAL domain-like"/>
    <property type="match status" value="1"/>
</dbReference>
<evidence type="ECO:0000256" key="6">
    <source>
        <dbReference type="SAM" id="Phobius"/>
    </source>
</evidence>
<feature type="domain" description="EAL" evidence="7">
    <location>
        <begin position="470"/>
        <end position="728"/>
    </location>
</feature>
<name>A0ABP9BCP4_9GAMM</name>
<dbReference type="Gene3D" id="3.30.70.270">
    <property type="match status" value="1"/>
</dbReference>
<feature type="transmembrane region" description="Helical" evidence="6">
    <location>
        <begin position="6"/>
        <end position="33"/>
    </location>
</feature>
<dbReference type="Gene3D" id="3.20.20.450">
    <property type="entry name" value="EAL domain"/>
    <property type="match status" value="1"/>
</dbReference>
<dbReference type="PROSITE" id="PS50887">
    <property type="entry name" value="GGDEF"/>
    <property type="match status" value="1"/>
</dbReference>
<feature type="transmembrane region" description="Helical" evidence="6">
    <location>
        <begin position="234"/>
        <end position="254"/>
    </location>
</feature>
<dbReference type="PANTHER" id="PTHR33121:SF23">
    <property type="entry name" value="CYCLIC DI-GMP PHOSPHODIESTERASE PDEB"/>
    <property type="match status" value="1"/>
</dbReference>
<protein>
    <recommendedName>
        <fullName evidence="11">EAL domain-containing protein</fullName>
    </recommendedName>
</protein>
<gene>
    <name evidence="9" type="ORF">GCM10023307_18960</name>
</gene>
<feature type="transmembrane region" description="Helical" evidence="6">
    <location>
        <begin position="145"/>
        <end position="166"/>
    </location>
</feature>
<evidence type="ECO:0000256" key="2">
    <source>
        <dbReference type="ARBA" id="ARBA00022475"/>
    </source>
</evidence>
<dbReference type="RefSeq" id="WP_345303080.1">
    <property type="nucleotide sequence ID" value="NZ_BAABJE010000009.1"/>
</dbReference>
<feature type="transmembrane region" description="Helical" evidence="6">
    <location>
        <begin position="266"/>
        <end position="287"/>
    </location>
</feature>
<dbReference type="EMBL" id="BAABJE010000009">
    <property type="protein sequence ID" value="GAA4793658.1"/>
    <property type="molecule type" value="Genomic_DNA"/>
</dbReference>
<dbReference type="SUPFAM" id="SSF55073">
    <property type="entry name" value="Nucleotide cyclase"/>
    <property type="match status" value="1"/>
</dbReference>
<evidence type="ECO:0000313" key="9">
    <source>
        <dbReference type="EMBL" id="GAA4793658.1"/>
    </source>
</evidence>
<proteinExistence type="predicted"/>
<dbReference type="CDD" id="cd01948">
    <property type="entry name" value="EAL"/>
    <property type="match status" value="1"/>
</dbReference>
<keyword evidence="2" id="KW-1003">Cell membrane</keyword>
<keyword evidence="10" id="KW-1185">Reference proteome</keyword>
<dbReference type="NCBIfam" id="TIGR00254">
    <property type="entry name" value="GGDEF"/>
    <property type="match status" value="1"/>
</dbReference>
<dbReference type="PANTHER" id="PTHR33121">
    <property type="entry name" value="CYCLIC DI-GMP PHOSPHODIESTERASE PDEF"/>
    <property type="match status" value="1"/>
</dbReference>
<evidence type="ECO:0000259" key="8">
    <source>
        <dbReference type="PROSITE" id="PS50887"/>
    </source>
</evidence>
<accession>A0ABP9BCP4</accession>
<dbReference type="InterPro" id="IPR001633">
    <property type="entry name" value="EAL_dom"/>
</dbReference>
<dbReference type="InterPro" id="IPR029787">
    <property type="entry name" value="Nucleotide_cyclase"/>
</dbReference>